<dbReference type="SUPFAM" id="SSF53756">
    <property type="entry name" value="UDP-Glycosyltransferase/glycogen phosphorylase"/>
    <property type="match status" value="1"/>
</dbReference>
<protein>
    <submittedName>
        <fullName evidence="2">Pilin glycosyl transferase A</fullName>
    </submittedName>
</protein>
<dbReference type="EMBL" id="LR134313">
    <property type="protein sequence ID" value="VEF01701.1"/>
    <property type="molecule type" value="Genomic_DNA"/>
</dbReference>
<dbReference type="InterPro" id="IPR050194">
    <property type="entry name" value="Glycosyltransferase_grp1"/>
</dbReference>
<reference evidence="2 3" key="1">
    <citation type="submission" date="2018-12" db="EMBL/GenBank/DDBJ databases">
        <authorList>
            <consortium name="Pathogen Informatics"/>
        </authorList>
    </citation>
    <scope>NUCLEOTIDE SEQUENCE [LARGE SCALE GENOMIC DNA]</scope>
    <source>
        <strain evidence="2 3">NCTC10296</strain>
    </source>
</reference>
<proteinExistence type="predicted"/>
<keyword evidence="2" id="KW-0808">Transferase</keyword>
<dbReference type="Gene3D" id="3.40.50.2000">
    <property type="entry name" value="Glycogen Phosphorylase B"/>
    <property type="match status" value="2"/>
</dbReference>
<dbReference type="Pfam" id="PF13477">
    <property type="entry name" value="Glyco_trans_4_2"/>
    <property type="match status" value="1"/>
</dbReference>
<evidence type="ECO:0000313" key="3">
    <source>
        <dbReference type="Proteomes" id="UP000279284"/>
    </source>
</evidence>
<gene>
    <name evidence="2" type="ORF">NCTC10296_01417</name>
</gene>
<sequence>MKKFLMIAGFAESVVNFRWDLICAVQAKGLEVHIAAPEILQDAPTREKLQAQGFILHNVPMQRTGTNPVEDFKTLLALRQLMQQIKPDYVLAYTIKPVIYGMLAAKSAGVPHRIALITGLGYAFQDSDSSTAKNWIRRITRGLYKQALAATEVTFFQNDDDQKLFSDLGITSPGQRTIVVNGSGVNTEKFSPQPLPEGEEIHFLLIGRLLKDKGVREYVEAARKVKQKYPHAVFNMVGFIDINPSAITQAELDQWVSEGTVKFWGKLSDVRPALNACHIFVLPSYREGTPRTVLEAMATGRAIITTDAPGCRQTVDEGYNGFLVPVQSSEKLAEAMERFITQPDLIESMRQASLEIVKTKYDVNIINDFMLQNMNI</sequence>
<dbReference type="KEGG" id="nci:NCTC10296_01417"/>
<name>A0A1X3D058_9NEIS</name>
<organism evidence="2 3">
    <name type="scientific">Neisseria canis</name>
    <dbReference type="NCBI Taxonomy" id="493"/>
    <lineage>
        <taxon>Bacteria</taxon>
        <taxon>Pseudomonadati</taxon>
        <taxon>Pseudomonadota</taxon>
        <taxon>Betaproteobacteria</taxon>
        <taxon>Neisseriales</taxon>
        <taxon>Neisseriaceae</taxon>
        <taxon>Neisseria</taxon>
    </lineage>
</organism>
<dbReference type="OrthoDB" id="9775208at2"/>
<dbReference type="Pfam" id="PF13692">
    <property type="entry name" value="Glyco_trans_1_4"/>
    <property type="match status" value="1"/>
</dbReference>
<evidence type="ECO:0000259" key="1">
    <source>
        <dbReference type="Pfam" id="PF13477"/>
    </source>
</evidence>
<keyword evidence="3" id="KW-1185">Reference proteome</keyword>
<dbReference type="InterPro" id="IPR028098">
    <property type="entry name" value="Glyco_trans_4-like_N"/>
</dbReference>
<dbReference type="STRING" id="493.BWD07_01615"/>
<feature type="domain" description="Glycosyltransferase subfamily 4-like N-terminal" evidence="1">
    <location>
        <begin position="10"/>
        <end position="147"/>
    </location>
</feature>
<dbReference type="Proteomes" id="UP000279284">
    <property type="component" value="Chromosome"/>
</dbReference>
<dbReference type="PANTHER" id="PTHR45947">
    <property type="entry name" value="SULFOQUINOVOSYL TRANSFERASE SQD2"/>
    <property type="match status" value="1"/>
</dbReference>
<evidence type="ECO:0000313" key="2">
    <source>
        <dbReference type="EMBL" id="VEF01701.1"/>
    </source>
</evidence>
<dbReference type="CDD" id="cd03808">
    <property type="entry name" value="GT4_CapM-like"/>
    <property type="match status" value="1"/>
</dbReference>
<dbReference type="AlphaFoldDB" id="A0A1X3D058"/>
<accession>A0A1X3D058</accession>
<dbReference type="PANTHER" id="PTHR45947:SF15">
    <property type="entry name" value="TEICHURONIC ACID BIOSYNTHESIS GLYCOSYLTRANSFERASE TUAC-RELATED"/>
    <property type="match status" value="1"/>
</dbReference>
<dbReference type="GO" id="GO:0016757">
    <property type="term" value="F:glycosyltransferase activity"/>
    <property type="evidence" value="ECO:0007669"/>
    <property type="project" value="TreeGrafter"/>
</dbReference>
<dbReference type="RefSeq" id="WP_085415627.1">
    <property type="nucleotide sequence ID" value="NZ_CAUJPY010000001.1"/>
</dbReference>